<dbReference type="Pfam" id="PF25164">
    <property type="entry name" value="CoiA_N"/>
    <property type="match status" value="1"/>
</dbReference>
<feature type="domain" description="Competence protein CoiA-like N-terminal" evidence="2">
    <location>
        <begin position="22"/>
        <end position="62"/>
    </location>
</feature>
<evidence type="ECO:0000259" key="2">
    <source>
        <dbReference type="Pfam" id="PF25164"/>
    </source>
</evidence>
<name>A0ABS2QSY7_9BACI</name>
<dbReference type="InterPro" id="IPR010330">
    <property type="entry name" value="CoiA_nuc"/>
</dbReference>
<dbReference type="InterPro" id="IPR021176">
    <property type="entry name" value="Competence-induced_CoiA"/>
</dbReference>
<reference evidence="4 5" key="1">
    <citation type="submission" date="2021-01" db="EMBL/GenBank/DDBJ databases">
        <title>Genomic Encyclopedia of Type Strains, Phase IV (KMG-IV): sequencing the most valuable type-strain genomes for metagenomic binning, comparative biology and taxonomic classification.</title>
        <authorList>
            <person name="Goeker M."/>
        </authorList>
    </citation>
    <scope>NUCLEOTIDE SEQUENCE [LARGE SCALE GENOMIC DNA]</scope>
    <source>
        <strain evidence="4 5">DSM 104297</strain>
    </source>
</reference>
<dbReference type="Proteomes" id="UP000809829">
    <property type="component" value="Unassembled WGS sequence"/>
</dbReference>
<dbReference type="PIRSF" id="PIRSF007487">
    <property type="entry name" value="Competence-induced_CoiA_bac"/>
    <property type="match status" value="1"/>
</dbReference>
<feature type="domain" description="Competence protein CoiA C-terminal" evidence="3">
    <location>
        <begin position="233"/>
        <end position="371"/>
    </location>
</feature>
<evidence type="ECO:0000259" key="3">
    <source>
        <dbReference type="Pfam" id="PF25166"/>
    </source>
</evidence>
<dbReference type="Pfam" id="PF25166">
    <property type="entry name" value="CoiA_C"/>
    <property type="match status" value="1"/>
</dbReference>
<evidence type="ECO:0000313" key="4">
    <source>
        <dbReference type="EMBL" id="MBM7702554.1"/>
    </source>
</evidence>
<dbReference type="InterPro" id="IPR057252">
    <property type="entry name" value="CoiA_C"/>
</dbReference>
<protein>
    <submittedName>
        <fullName evidence="4">Competence CoiA-like predicted nuclease</fullName>
    </submittedName>
</protein>
<dbReference type="InterPro" id="IPR057253">
    <property type="entry name" value="CoiA-like_N"/>
</dbReference>
<gene>
    <name evidence="4" type="ORF">JOC83_001388</name>
</gene>
<accession>A0ABS2QSY7</accession>
<organism evidence="4 5">
    <name type="scientific">Priestia iocasae</name>
    <dbReference type="NCBI Taxonomy" id="2291674"/>
    <lineage>
        <taxon>Bacteria</taxon>
        <taxon>Bacillati</taxon>
        <taxon>Bacillota</taxon>
        <taxon>Bacilli</taxon>
        <taxon>Bacillales</taxon>
        <taxon>Bacillaceae</taxon>
        <taxon>Priestia</taxon>
    </lineage>
</organism>
<evidence type="ECO:0000259" key="1">
    <source>
        <dbReference type="Pfam" id="PF06054"/>
    </source>
</evidence>
<feature type="domain" description="Competence protein CoiA nuclease-like" evidence="1">
    <location>
        <begin position="68"/>
        <end position="222"/>
    </location>
</feature>
<keyword evidence="5" id="KW-1185">Reference proteome</keyword>
<proteinExistence type="predicted"/>
<sequence length="389" mass="45881">MLVAKKADGQLFSLAARFMPTYLKELRKVTEFFCPSCHKPVQLKVGTKTAPHFAHLKSQSCYANHEGETAYHLQGKQQLYEWLSLYKTVELEPHLSSINQRPDLLVRIGEKRYAIEFQCANLSPELLVKRTQGYVSHDYHPIWILGAKRLTRLSQHTFKLSPQDWQYVTQPIQDHPPFLLYYSPSDQLFIKLQHLYPFSPQICFATITTLPLDCYDFHDVLMLQKESVDFKKEWLQKKRKWRTQYMLYPTKAQQSFLETLYHHHIPPSHFPSEAGIQLPSLYVIDTPACIWQTWLLLDVLANKCIGSTVSYQQFLYHFNKRIRTKEIKYRHVPLMDADLSLPLKEYIHALCQMKVLKKVTHTAYKVIRMYTIPELTNDRFEADWKVTNE</sequence>
<comment type="caution">
    <text evidence="4">The sequence shown here is derived from an EMBL/GenBank/DDBJ whole genome shotgun (WGS) entry which is preliminary data.</text>
</comment>
<dbReference type="EMBL" id="JAFBFC010000002">
    <property type="protein sequence ID" value="MBM7702554.1"/>
    <property type="molecule type" value="Genomic_DNA"/>
</dbReference>
<dbReference type="RefSeq" id="WP_205185680.1">
    <property type="nucleotide sequence ID" value="NZ_JAFBFC010000002.1"/>
</dbReference>
<dbReference type="Pfam" id="PF06054">
    <property type="entry name" value="CoiA_nuc"/>
    <property type="match status" value="1"/>
</dbReference>
<evidence type="ECO:0000313" key="5">
    <source>
        <dbReference type="Proteomes" id="UP000809829"/>
    </source>
</evidence>